<dbReference type="PANTHER" id="PTHR42080">
    <property type="entry name" value="SRR1 DOMAIN-CONTAINING PROTEIN"/>
    <property type="match status" value="1"/>
</dbReference>
<evidence type="ECO:0000313" key="4">
    <source>
        <dbReference type="Proteomes" id="UP001172159"/>
    </source>
</evidence>
<protein>
    <recommendedName>
        <fullName evidence="2">SRR1-like domain-containing protein</fullName>
    </recommendedName>
</protein>
<sequence>MADSGGEWNQVKRKGRKLRHVSKPVADENAPSDNLQPNSKPEYSIDNVAKYHDNVSKRFEESPCWDELQKLLESAFSSHKIPHITKAVCLGTGPYDPADGSSQARRTAHIQTVAFCAIINQIRAKTKQEIKCFIQEPRFTQIDKEFCAKLDLEAVDSPGGFDLVDENTLLFAIHLELELCNLAMRKTLPAIFIGTGLEEWLRVVDGTKERPGPLHRFFKLEGNYQKLAFPDLDYIFSSTSIYWKGTDSLSEAISGTVDEKAVDQKTLDQEKAESSED</sequence>
<reference evidence="3" key="1">
    <citation type="submission" date="2023-06" db="EMBL/GenBank/DDBJ databases">
        <title>Genome-scale phylogeny and comparative genomics of the fungal order Sordariales.</title>
        <authorList>
            <consortium name="Lawrence Berkeley National Laboratory"/>
            <person name="Hensen N."/>
            <person name="Bonometti L."/>
            <person name="Westerberg I."/>
            <person name="Brannstrom I.O."/>
            <person name="Guillou S."/>
            <person name="Cros-Aarteil S."/>
            <person name="Calhoun S."/>
            <person name="Haridas S."/>
            <person name="Kuo A."/>
            <person name="Mondo S."/>
            <person name="Pangilinan J."/>
            <person name="Riley R."/>
            <person name="Labutti K."/>
            <person name="Andreopoulos B."/>
            <person name="Lipzen A."/>
            <person name="Chen C."/>
            <person name="Yanf M."/>
            <person name="Daum C."/>
            <person name="Ng V."/>
            <person name="Clum A."/>
            <person name="Steindorff A."/>
            <person name="Ohm R."/>
            <person name="Martin F."/>
            <person name="Silar P."/>
            <person name="Natvig D."/>
            <person name="Lalanne C."/>
            <person name="Gautier V."/>
            <person name="Ament-Velasquez S.L."/>
            <person name="Kruys A."/>
            <person name="Hutchinson M.I."/>
            <person name="Powell A.J."/>
            <person name="Barry K."/>
            <person name="Miller A.N."/>
            <person name="Grigoriev I.V."/>
            <person name="Debuchy R."/>
            <person name="Gladieux P."/>
            <person name="Thoren M.H."/>
            <person name="Johannesson H."/>
        </authorList>
    </citation>
    <scope>NUCLEOTIDE SEQUENCE</scope>
    <source>
        <strain evidence="3">CBS 540.89</strain>
    </source>
</reference>
<feature type="region of interest" description="Disordered" evidence="1">
    <location>
        <begin position="1"/>
        <end position="44"/>
    </location>
</feature>
<feature type="compositionally biased region" description="Basic residues" evidence="1">
    <location>
        <begin position="11"/>
        <end position="22"/>
    </location>
</feature>
<evidence type="ECO:0000256" key="1">
    <source>
        <dbReference type="SAM" id="MobiDB-lite"/>
    </source>
</evidence>
<keyword evidence="4" id="KW-1185">Reference proteome</keyword>
<dbReference type="Proteomes" id="UP001172159">
    <property type="component" value="Unassembled WGS sequence"/>
</dbReference>
<accession>A0AA40EI96</accession>
<dbReference type="InterPro" id="IPR012942">
    <property type="entry name" value="SRR1-like"/>
</dbReference>
<feature type="compositionally biased region" description="Polar residues" evidence="1">
    <location>
        <begin position="31"/>
        <end position="41"/>
    </location>
</feature>
<evidence type="ECO:0000259" key="2">
    <source>
        <dbReference type="Pfam" id="PF07985"/>
    </source>
</evidence>
<name>A0AA40EI96_9PEZI</name>
<dbReference type="AlphaFoldDB" id="A0AA40EI96"/>
<evidence type="ECO:0000313" key="3">
    <source>
        <dbReference type="EMBL" id="KAK0737373.1"/>
    </source>
</evidence>
<dbReference type="PANTHER" id="PTHR42080:SF1">
    <property type="entry name" value="SRR1-LIKE DOMAIN-CONTAINING PROTEIN"/>
    <property type="match status" value="1"/>
</dbReference>
<feature type="domain" description="SRR1-like" evidence="2">
    <location>
        <begin position="72"/>
        <end position="243"/>
    </location>
</feature>
<comment type="caution">
    <text evidence="3">The sequence shown here is derived from an EMBL/GenBank/DDBJ whole genome shotgun (WGS) entry which is preliminary data.</text>
</comment>
<dbReference type="EMBL" id="JAUKTV010000005">
    <property type="protein sequence ID" value="KAK0737373.1"/>
    <property type="molecule type" value="Genomic_DNA"/>
</dbReference>
<proteinExistence type="predicted"/>
<gene>
    <name evidence="3" type="ORF">B0T21DRAFT_163216</name>
</gene>
<organism evidence="3 4">
    <name type="scientific">Apiosordaria backusii</name>
    <dbReference type="NCBI Taxonomy" id="314023"/>
    <lineage>
        <taxon>Eukaryota</taxon>
        <taxon>Fungi</taxon>
        <taxon>Dikarya</taxon>
        <taxon>Ascomycota</taxon>
        <taxon>Pezizomycotina</taxon>
        <taxon>Sordariomycetes</taxon>
        <taxon>Sordariomycetidae</taxon>
        <taxon>Sordariales</taxon>
        <taxon>Lasiosphaeriaceae</taxon>
        <taxon>Apiosordaria</taxon>
    </lineage>
</organism>
<dbReference type="Pfam" id="PF07985">
    <property type="entry name" value="SRR1"/>
    <property type="match status" value="1"/>
</dbReference>